<protein>
    <recommendedName>
        <fullName evidence="8">Aldolase</fullName>
    </recommendedName>
</protein>
<reference evidence="6 7" key="1">
    <citation type="submission" date="2018-10" db="EMBL/GenBank/DDBJ databases">
        <title>Tessaracoccus antarcticuss sp. nov., isolated from sediment.</title>
        <authorList>
            <person name="Zhou L.Y."/>
            <person name="Du Z.J."/>
        </authorList>
    </citation>
    <scope>NUCLEOTIDE SEQUENCE [LARGE SCALE GENOMIC DNA]</scope>
    <source>
        <strain evidence="6 7">JDX10</strain>
    </source>
</reference>
<evidence type="ECO:0000256" key="5">
    <source>
        <dbReference type="ARBA" id="ARBA00023277"/>
    </source>
</evidence>
<name>A0A3M0GAA0_9ACTN</name>
<evidence type="ECO:0000256" key="1">
    <source>
        <dbReference type="ARBA" id="ARBA00004761"/>
    </source>
</evidence>
<comment type="caution">
    <text evidence="6">The sequence shown here is derived from an EMBL/GenBank/DDBJ whole genome shotgun (WGS) entry which is preliminary data.</text>
</comment>
<evidence type="ECO:0000256" key="3">
    <source>
        <dbReference type="ARBA" id="ARBA00011233"/>
    </source>
</evidence>
<dbReference type="Gene3D" id="3.20.20.70">
    <property type="entry name" value="Aldolase class I"/>
    <property type="match status" value="1"/>
</dbReference>
<keyword evidence="5" id="KW-0119">Carbohydrate metabolism</keyword>
<organism evidence="6 7">
    <name type="scientific">Tessaracoccus antarcticus</name>
    <dbReference type="NCBI Taxonomy" id="2479848"/>
    <lineage>
        <taxon>Bacteria</taxon>
        <taxon>Bacillati</taxon>
        <taxon>Actinomycetota</taxon>
        <taxon>Actinomycetes</taxon>
        <taxon>Propionibacteriales</taxon>
        <taxon>Propionibacteriaceae</taxon>
        <taxon>Tessaracoccus</taxon>
    </lineage>
</organism>
<keyword evidence="7" id="KW-1185">Reference proteome</keyword>
<dbReference type="PANTHER" id="PTHR30246">
    <property type="entry name" value="2-KETO-3-DEOXY-6-PHOSPHOGLUCONATE ALDOLASE"/>
    <property type="match status" value="1"/>
</dbReference>
<accession>A0A3M0GAA0</accession>
<dbReference type="InterPro" id="IPR013785">
    <property type="entry name" value="Aldolase_TIM"/>
</dbReference>
<dbReference type="InterPro" id="IPR000887">
    <property type="entry name" value="Aldlse_KDPG_KHG"/>
</dbReference>
<gene>
    <name evidence="6" type="ORF">EAX62_04225</name>
</gene>
<evidence type="ECO:0000256" key="4">
    <source>
        <dbReference type="ARBA" id="ARBA00023239"/>
    </source>
</evidence>
<comment type="pathway">
    <text evidence="1">Carbohydrate acid metabolism.</text>
</comment>
<keyword evidence="4" id="KW-0456">Lyase</keyword>
<sequence>MMVPMPTASAPSGLIVCLDDVTLDDLIGAVEVMVQEGLRTFSLPARHEEVDDIVAIFGARATFGVHGPVSAADVEWLRPWAAFILADVADEDLVHAAADAQVPVWVQAMTPGEVRSALSAGVAGAMLYPADVVGHVMAERLRTLGLAEHVIPRGGIGAFSATEWLKAGAPAACVDSTLLGDALRGGDLGMLRDRCGSFVKVNNDAADRAAKA</sequence>
<dbReference type="EMBL" id="REFW01000001">
    <property type="protein sequence ID" value="RMB61824.1"/>
    <property type="molecule type" value="Genomic_DNA"/>
</dbReference>
<evidence type="ECO:0000313" key="6">
    <source>
        <dbReference type="EMBL" id="RMB61824.1"/>
    </source>
</evidence>
<proteinExistence type="inferred from homology"/>
<evidence type="ECO:0000313" key="7">
    <source>
        <dbReference type="Proteomes" id="UP000275256"/>
    </source>
</evidence>
<dbReference type="SUPFAM" id="SSF51569">
    <property type="entry name" value="Aldolase"/>
    <property type="match status" value="1"/>
</dbReference>
<dbReference type="Proteomes" id="UP000275256">
    <property type="component" value="Unassembled WGS sequence"/>
</dbReference>
<comment type="subunit">
    <text evidence="3">Homotrimer.</text>
</comment>
<dbReference type="AlphaFoldDB" id="A0A3M0GAA0"/>
<dbReference type="PANTHER" id="PTHR30246:SF1">
    <property type="entry name" value="2-DEHYDRO-3-DEOXY-6-PHOSPHOGALACTONATE ALDOLASE-RELATED"/>
    <property type="match status" value="1"/>
</dbReference>
<comment type="similarity">
    <text evidence="2">Belongs to the KHG/KDPG aldolase family.</text>
</comment>
<evidence type="ECO:0008006" key="8">
    <source>
        <dbReference type="Google" id="ProtNLM"/>
    </source>
</evidence>
<dbReference type="Pfam" id="PF01081">
    <property type="entry name" value="Aldolase"/>
    <property type="match status" value="1"/>
</dbReference>
<evidence type="ECO:0000256" key="2">
    <source>
        <dbReference type="ARBA" id="ARBA00006906"/>
    </source>
</evidence>
<dbReference type="GO" id="GO:0016829">
    <property type="term" value="F:lyase activity"/>
    <property type="evidence" value="ECO:0007669"/>
    <property type="project" value="UniProtKB-KW"/>
</dbReference>